<dbReference type="EMBL" id="ML736367">
    <property type="protein sequence ID" value="KAE8372269.1"/>
    <property type="molecule type" value="Genomic_DNA"/>
</dbReference>
<gene>
    <name evidence="2" type="ORF">BDV26DRAFT_298019</name>
</gene>
<dbReference type="AlphaFoldDB" id="A0A5N7ATB0"/>
<dbReference type="Proteomes" id="UP000326198">
    <property type="component" value="Unassembled WGS sequence"/>
</dbReference>
<sequence length="180" mass="19048">MSPLFLGLACLVANALATGGIYKQPIVESFVAIDMYVSLPVNTTTPAGIVSKVPIVSGAITGGFNGQLVQNISTSNEAMLPLTGGEYSSSDSNLILENDQGGRIFASLRGLTTYANMALHGFGSAFLATDLEEFYWVNGEVFLVEWEGNFMTGLAQFQLSTITSGGRKDNQTIKALAPPQ</sequence>
<evidence type="ECO:0000313" key="2">
    <source>
        <dbReference type="EMBL" id="KAE8372269.1"/>
    </source>
</evidence>
<keyword evidence="3" id="KW-1185">Reference proteome</keyword>
<feature type="signal peptide" evidence="1">
    <location>
        <begin position="1"/>
        <end position="17"/>
    </location>
</feature>
<name>A0A5N7ATB0_9EURO</name>
<protein>
    <recommendedName>
        <fullName evidence="4">Dirigent protein</fullName>
    </recommendedName>
</protein>
<accession>A0A5N7ATB0</accession>
<evidence type="ECO:0000313" key="3">
    <source>
        <dbReference type="Proteomes" id="UP000326198"/>
    </source>
</evidence>
<evidence type="ECO:0000256" key="1">
    <source>
        <dbReference type="SAM" id="SignalP"/>
    </source>
</evidence>
<dbReference type="OrthoDB" id="3426753at2759"/>
<evidence type="ECO:0008006" key="4">
    <source>
        <dbReference type="Google" id="ProtNLM"/>
    </source>
</evidence>
<proteinExistence type="predicted"/>
<organism evidence="2 3">
    <name type="scientific">Aspergillus bertholletiae</name>
    <dbReference type="NCBI Taxonomy" id="1226010"/>
    <lineage>
        <taxon>Eukaryota</taxon>
        <taxon>Fungi</taxon>
        <taxon>Dikarya</taxon>
        <taxon>Ascomycota</taxon>
        <taxon>Pezizomycotina</taxon>
        <taxon>Eurotiomycetes</taxon>
        <taxon>Eurotiomycetidae</taxon>
        <taxon>Eurotiales</taxon>
        <taxon>Aspergillaceae</taxon>
        <taxon>Aspergillus</taxon>
        <taxon>Aspergillus subgen. Circumdati</taxon>
    </lineage>
</organism>
<keyword evidence="1" id="KW-0732">Signal</keyword>
<reference evidence="2 3" key="1">
    <citation type="submission" date="2019-04" db="EMBL/GenBank/DDBJ databases">
        <title>Friends and foes A comparative genomics studyof 23 Aspergillus species from section Flavi.</title>
        <authorList>
            <consortium name="DOE Joint Genome Institute"/>
            <person name="Kjaerbolling I."/>
            <person name="Vesth T."/>
            <person name="Frisvad J.C."/>
            <person name="Nybo J.L."/>
            <person name="Theobald S."/>
            <person name="Kildgaard S."/>
            <person name="Isbrandt T."/>
            <person name="Kuo A."/>
            <person name="Sato A."/>
            <person name="Lyhne E.K."/>
            <person name="Kogle M.E."/>
            <person name="Wiebenga A."/>
            <person name="Kun R.S."/>
            <person name="Lubbers R.J."/>
            <person name="Makela M.R."/>
            <person name="Barry K."/>
            <person name="Chovatia M."/>
            <person name="Clum A."/>
            <person name="Daum C."/>
            <person name="Haridas S."/>
            <person name="He G."/>
            <person name="LaButti K."/>
            <person name="Lipzen A."/>
            <person name="Mondo S."/>
            <person name="Riley R."/>
            <person name="Salamov A."/>
            <person name="Simmons B.A."/>
            <person name="Magnuson J.K."/>
            <person name="Henrissat B."/>
            <person name="Mortensen U.H."/>
            <person name="Larsen T.O."/>
            <person name="Devries R.P."/>
            <person name="Grigoriev I.V."/>
            <person name="Machida M."/>
            <person name="Baker S.E."/>
            <person name="Andersen M.R."/>
        </authorList>
    </citation>
    <scope>NUCLEOTIDE SEQUENCE [LARGE SCALE GENOMIC DNA]</scope>
    <source>
        <strain evidence="2 3">IBT 29228</strain>
    </source>
</reference>
<feature type="chain" id="PRO_5024893828" description="Dirigent protein" evidence="1">
    <location>
        <begin position="18"/>
        <end position="180"/>
    </location>
</feature>